<keyword evidence="4 7" id="KW-1133">Transmembrane helix</keyword>
<evidence type="ECO:0000256" key="5">
    <source>
        <dbReference type="ARBA" id="ARBA00023136"/>
    </source>
</evidence>
<evidence type="ECO:0000259" key="8">
    <source>
        <dbReference type="PROSITE" id="PS50850"/>
    </source>
</evidence>
<feature type="transmembrane region" description="Helical" evidence="7">
    <location>
        <begin position="31"/>
        <end position="55"/>
    </location>
</feature>
<proteinExistence type="predicted"/>
<feature type="transmembrane region" description="Helical" evidence="7">
    <location>
        <begin position="381"/>
        <end position="404"/>
    </location>
</feature>
<evidence type="ECO:0000256" key="2">
    <source>
        <dbReference type="ARBA" id="ARBA00022448"/>
    </source>
</evidence>
<feature type="transmembrane region" description="Helical" evidence="7">
    <location>
        <begin position="217"/>
        <end position="237"/>
    </location>
</feature>
<dbReference type="InterPro" id="IPR020846">
    <property type="entry name" value="MFS_dom"/>
</dbReference>
<dbReference type="Pfam" id="PF07690">
    <property type="entry name" value="MFS_1"/>
    <property type="match status" value="1"/>
</dbReference>
<comment type="subcellular location">
    <subcellularLocation>
        <location evidence="1">Cell membrane</location>
        <topology evidence="1">Multi-pass membrane protein</topology>
    </subcellularLocation>
</comment>
<gene>
    <name evidence="9" type="ORF">SAMN05660991_00559</name>
</gene>
<feature type="region of interest" description="Disordered" evidence="6">
    <location>
        <begin position="1"/>
        <end position="22"/>
    </location>
</feature>
<keyword evidence="5 7" id="KW-0472">Membrane</keyword>
<dbReference type="CDD" id="cd17504">
    <property type="entry name" value="MFS_MMR_MDR_like"/>
    <property type="match status" value="1"/>
</dbReference>
<feature type="transmembrane region" description="Helical" evidence="7">
    <location>
        <begin position="185"/>
        <end position="205"/>
    </location>
</feature>
<dbReference type="PANTHER" id="PTHR42718">
    <property type="entry name" value="MAJOR FACILITATOR SUPERFAMILY MULTIDRUG TRANSPORTER MFSC"/>
    <property type="match status" value="1"/>
</dbReference>
<name>A0A1H8Q4N6_9ACTN</name>
<evidence type="ECO:0000256" key="7">
    <source>
        <dbReference type="SAM" id="Phobius"/>
    </source>
</evidence>
<feature type="transmembrane region" description="Helical" evidence="7">
    <location>
        <begin position="455"/>
        <end position="474"/>
    </location>
</feature>
<evidence type="ECO:0000313" key="9">
    <source>
        <dbReference type="EMBL" id="SEO48978.1"/>
    </source>
</evidence>
<dbReference type="SUPFAM" id="SSF103473">
    <property type="entry name" value="MFS general substrate transporter"/>
    <property type="match status" value="1"/>
</dbReference>
<dbReference type="Proteomes" id="UP000198960">
    <property type="component" value="Unassembled WGS sequence"/>
</dbReference>
<protein>
    <submittedName>
        <fullName evidence="9">Drug resistance transporter, EmrB/QacA subfamily</fullName>
    </submittedName>
</protein>
<dbReference type="InterPro" id="IPR011701">
    <property type="entry name" value="MFS"/>
</dbReference>
<dbReference type="PANTHER" id="PTHR42718:SF9">
    <property type="entry name" value="MAJOR FACILITATOR SUPERFAMILY MULTIDRUG TRANSPORTER MFSC"/>
    <property type="match status" value="1"/>
</dbReference>
<dbReference type="GO" id="GO:0022857">
    <property type="term" value="F:transmembrane transporter activity"/>
    <property type="evidence" value="ECO:0007669"/>
    <property type="project" value="InterPro"/>
</dbReference>
<dbReference type="EMBL" id="FOEE01000001">
    <property type="protein sequence ID" value="SEO48978.1"/>
    <property type="molecule type" value="Genomic_DNA"/>
</dbReference>
<reference evidence="10" key="1">
    <citation type="submission" date="2016-10" db="EMBL/GenBank/DDBJ databases">
        <authorList>
            <person name="Varghese N."/>
            <person name="Submissions S."/>
        </authorList>
    </citation>
    <scope>NUCLEOTIDE SEQUENCE [LARGE SCALE GENOMIC DNA]</scope>
    <source>
        <strain evidence="10">DSM 45413</strain>
    </source>
</reference>
<feature type="domain" description="Major facilitator superfamily (MFS) profile" evidence="8">
    <location>
        <begin position="32"/>
        <end position="479"/>
    </location>
</feature>
<sequence>MWLRSSEPPETAATGGGFPTGSAAPGPSRRAVLAVLAVGVLTFALLQSMVLPVLPTLQERLGTTQSGVSWLITGNLLASAVATPIVGRLGDIHGRQRMLVVSLGTLGAGCLLCSSATSLPLMIGGRVLQGFGAAVAPLAFGIVRDVFPDRAVPRAISALSPMLALGAAAGLTLAGPVVGLLGVPWLFWLPMIAVLVAAVAAYRVVPPSTVRAPGRINWLAAALLTGWLVCMLLAVSWAPTRGWTSPTVLGLLACVAVFAPLWGAVELRSEQPLIDLRLMRLRVVWTANLVAVLLFFGVFAALVLVPQLLQTDPSAGYGFGASNTESGLLLLPQSAASFVLGLSAGWLAARIGFRRVLVVAALVGATGYATLALAHDQLWHVQVALVLAGAGLGLSQAALANVVVSGVPQNRTGVAGGMYANLRTIGGSLGTAVTTTVVTAGAGSDGVPAEGGYTAAFLVLAATAAAAALGALVIRGASRPSSAAVRG</sequence>
<evidence type="ECO:0000256" key="4">
    <source>
        <dbReference type="ARBA" id="ARBA00022989"/>
    </source>
</evidence>
<dbReference type="PROSITE" id="PS50850">
    <property type="entry name" value="MFS"/>
    <property type="match status" value="1"/>
</dbReference>
<dbReference type="Gene3D" id="1.20.1720.10">
    <property type="entry name" value="Multidrug resistance protein D"/>
    <property type="match status" value="1"/>
</dbReference>
<dbReference type="GO" id="GO:0005886">
    <property type="term" value="C:plasma membrane"/>
    <property type="evidence" value="ECO:0007669"/>
    <property type="project" value="UniProtKB-SubCell"/>
</dbReference>
<dbReference type="Gene3D" id="1.20.1250.20">
    <property type="entry name" value="MFS general substrate transporter like domains"/>
    <property type="match status" value="1"/>
</dbReference>
<feature type="transmembrane region" description="Helical" evidence="7">
    <location>
        <begin position="99"/>
        <end position="121"/>
    </location>
</feature>
<accession>A0A1H8Q4N6</accession>
<evidence type="ECO:0000256" key="3">
    <source>
        <dbReference type="ARBA" id="ARBA00022692"/>
    </source>
</evidence>
<feature type="transmembrane region" description="Helical" evidence="7">
    <location>
        <begin position="356"/>
        <end position="375"/>
    </location>
</feature>
<dbReference type="RefSeq" id="WP_091939781.1">
    <property type="nucleotide sequence ID" value="NZ_FOEE01000001.1"/>
</dbReference>
<keyword evidence="10" id="KW-1185">Reference proteome</keyword>
<dbReference type="STRING" id="673521.SAMN05660991_00559"/>
<feature type="transmembrane region" description="Helical" evidence="7">
    <location>
        <begin position="329"/>
        <end position="349"/>
    </location>
</feature>
<dbReference type="InterPro" id="IPR036259">
    <property type="entry name" value="MFS_trans_sf"/>
</dbReference>
<evidence type="ECO:0000256" key="1">
    <source>
        <dbReference type="ARBA" id="ARBA00004651"/>
    </source>
</evidence>
<feature type="transmembrane region" description="Helical" evidence="7">
    <location>
        <begin position="127"/>
        <end position="147"/>
    </location>
</feature>
<keyword evidence="2" id="KW-0813">Transport</keyword>
<feature type="transmembrane region" description="Helical" evidence="7">
    <location>
        <begin position="283"/>
        <end position="309"/>
    </location>
</feature>
<feature type="transmembrane region" description="Helical" evidence="7">
    <location>
        <begin position="243"/>
        <end position="262"/>
    </location>
</feature>
<dbReference type="OrthoDB" id="4484751at2"/>
<feature type="transmembrane region" description="Helical" evidence="7">
    <location>
        <begin position="425"/>
        <end position="443"/>
    </location>
</feature>
<feature type="transmembrane region" description="Helical" evidence="7">
    <location>
        <begin position="67"/>
        <end position="87"/>
    </location>
</feature>
<evidence type="ECO:0000313" key="10">
    <source>
        <dbReference type="Proteomes" id="UP000198960"/>
    </source>
</evidence>
<organism evidence="9 10">
    <name type="scientific">Trujillonella endophytica</name>
    <dbReference type="NCBI Taxonomy" id="673521"/>
    <lineage>
        <taxon>Bacteria</taxon>
        <taxon>Bacillati</taxon>
        <taxon>Actinomycetota</taxon>
        <taxon>Actinomycetes</taxon>
        <taxon>Geodermatophilales</taxon>
        <taxon>Geodermatophilaceae</taxon>
        <taxon>Trujillonella</taxon>
    </lineage>
</organism>
<feature type="transmembrane region" description="Helical" evidence="7">
    <location>
        <begin position="159"/>
        <end position="179"/>
    </location>
</feature>
<dbReference type="AlphaFoldDB" id="A0A1H8Q4N6"/>
<keyword evidence="3 7" id="KW-0812">Transmembrane</keyword>
<evidence type="ECO:0000256" key="6">
    <source>
        <dbReference type="SAM" id="MobiDB-lite"/>
    </source>
</evidence>